<accession>A0ABP7FDA1</accession>
<dbReference type="EMBL" id="BAABDD010000005">
    <property type="protein sequence ID" value="GAA3736225.1"/>
    <property type="molecule type" value="Genomic_DNA"/>
</dbReference>
<dbReference type="Pfam" id="PF07398">
    <property type="entry name" value="MDMPI_C"/>
    <property type="match status" value="1"/>
</dbReference>
<dbReference type="GO" id="GO:0016853">
    <property type="term" value="F:isomerase activity"/>
    <property type="evidence" value="ECO:0007669"/>
    <property type="project" value="UniProtKB-KW"/>
</dbReference>
<dbReference type="Pfam" id="PF11716">
    <property type="entry name" value="MDMPI_N"/>
    <property type="match status" value="1"/>
</dbReference>
<evidence type="ECO:0000313" key="3">
    <source>
        <dbReference type="EMBL" id="GAA3736225.1"/>
    </source>
</evidence>
<dbReference type="InterPro" id="IPR010872">
    <property type="entry name" value="MDMPI_C-term_domain"/>
</dbReference>
<feature type="domain" description="Mycothiol-dependent maleylpyruvate isomerase metal-binding" evidence="2">
    <location>
        <begin position="20"/>
        <end position="144"/>
    </location>
</feature>
<comment type="caution">
    <text evidence="3">The sequence shown here is derived from an EMBL/GenBank/DDBJ whole genome shotgun (WGS) entry which is preliminary data.</text>
</comment>
<evidence type="ECO:0000259" key="1">
    <source>
        <dbReference type="Pfam" id="PF07398"/>
    </source>
</evidence>
<sequence>MPKTPPPDQCHRLSHETYVDALAAETRRMAATVAGADLTATVPTCPEWDLGKLVRHVSRVHRWVNTLVKHGITEPTPRSELPRPAAPERAEDYPAWLTSGAEELATVLRAADPNAPVWNWSTDHYVRFWSRRMLHETIVHRVDAELTVGIKPAVEPWWAVDTIDELFSNLAAARFGDTRRQFQGDGSVLALAATDVDVHWRVHLHARDFTLGHAAPDAPATSTLAGPAGELALTVSRRRPLEPSARGCTLTGERAPWDSWLSTLAF</sequence>
<reference evidence="4" key="1">
    <citation type="journal article" date="2019" name="Int. J. Syst. Evol. Microbiol.">
        <title>The Global Catalogue of Microorganisms (GCM) 10K type strain sequencing project: providing services to taxonomists for standard genome sequencing and annotation.</title>
        <authorList>
            <consortium name="The Broad Institute Genomics Platform"/>
            <consortium name="The Broad Institute Genome Sequencing Center for Infectious Disease"/>
            <person name="Wu L."/>
            <person name="Ma J."/>
        </authorList>
    </citation>
    <scope>NUCLEOTIDE SEQUENCE [LARGE SCALE GENOMIC DNA]</scope>
    <source>
        <strain evidence="4">JCM 17137</strain>
    </source>
</reference>
<keyword evidence="4" id="KW-1185">Reference proteome</keyword>
<dbReference type="InterPro" id="IPR034660">
    <property type="entry name" value="DinB/YfiT-like"/>
</dbReference>
<dbReference type="RefSeq" id="WP_344968886.1">
    <property type="nucleotide sequence ID" value="NZ_BAABDD010000005.1"/>
</dbReference>
<gene>
    <name evidence="3" type="ORF">GCM10022402_15450</name>
</gene>
<evidence type="ECO:0000259" key="2">
    <source>
        <dbReference type="Pfam" id="PF11716"/>
    </source>
</evidence>
<name>A0ABP7FDA1_9ACTN</name>
<feature type="domain" description="MDMPI C-terminal" evidence="1">
    <location>
        <begin position="158"/>
        <end position="258"/>
    </location>
</feature>
<proteinExistence type="predicted"/>
<dbReference type="Proteomes" id="UP001500908">
    <property type="component" value="Unassembled WGS sequence"/>
</dbReference>
<dbReference type="InterPro" id="IPR017517">
    <property type="entry name" value="Maleyloyr_isom"/>
</dbReference>
<organism evidence="3 4">
    <name type="scientific">Salinactinospora qingdaonensis</name>
    <dbReference type="NCBI Taxonomy" id="702744"/>
    <lineage>
        <taxon>Bacteria</taxon>
        <taxon>Bacillati</taxon>
        <taxon>Actinomycetota</taxon>
        <taxon>Actinomycetes</taxon>
        <taxon>Streptosporangiales</taxon>
        <taxon>Nocardiopsidaceae</taxon>
        <taxon>Salinactinospora</taxon>
    </lineage>
</organism>
<dbReference type="PANTHER" id="PTHR40758">
    <property type="entry name" value="CONSERVED PROTEIN"/>
    <property type="match status" value="1"/>
</dbReference>
<protein>
    <submittedName>
        <fullName evidence="3">Maleylpyruvate isomerase family mycothiol-dependent enzyme</fullName>
    </submittedName>
</protein>
<dbReference type="NCBIfam" id="TIGR03083">
    <property type="entry name" value="maleylpyruvate isomerase family mycothiol-dependent enzyme"/>
    <property type="match status" value="1"/>
</dbReference>
<dbReference type="InterPro" id="IPR024344">
    <property type="entry name" value="MDMPI_metal-binding"/>
</dbReference>
<keyword evidence="3" id="KW-0413">Isomerase</keyword>
<evidence type="ECO:0000313" key="4">
    <source>
        <dbReference type="Proteomes" id="UP001500908"/>
    </source>
</evidence>
<dbReference type="SUPFAM" id="SSF109854">
    <property type="entry name" value="DinB/YfiT-like putative metalloenzymes"/>
    <property type="match status" value="1"/>
</dbReference>
<dbReference type="PANTHER" id="PTHR40758:SF1">
    <property type="entry name" value="CONSERVED PROTEIN"/>
    <property type="match status" value="1"/>
</dbReference>